<evidence type="ECO:0000313" key="2">
    <source>
        <dbReference type="EMBL" id="EHK42331.1"/>
    </source>
</evidence>
<dbReference type="Proteomes" id="UP000005426">
    <property type="component" value="Unassembled WGS sequence"/>
</dbReference>
<dbReference type="SUPFAM" id="SSF50939">
    <property type="entry name" value="Sialidases"/>
    <property type="match status" value="1"/>
</dbReference>
<proteinExistence type="predicted"/>
<dbReference type="HOGENOM" id="CLU_030289_0_0_1"/>
<keyword evidence="3" id="KW-1185">Reference proteome</keyword>
<dbReference type="AlphaFoldDB" id="G9P982"/>
<dbReference type="OrthoDB" id="2739686at2759"/>
<dbReference type="InterPro" id="IPR036278">
    <property type="entry name" value="Sialidase_sf"/>
</dbReference>
<organism evidence="2 3">
    <name type="scientific">Hypocrea atroviridis (strain ATCC 20476 / IMI 206040)</name>
    <name type="common">Trichoderma atroviride</name>
    <dbReference type="NCBI Taxonomy" id="452589"/>
    <lineage>
        <taxon>Eukaryota</taxon>
        <taxon>Fungi</taxon>
        <taxon>Dikarya</taxon>
        <taxon>Ascomycota</taxon>
        <taxon>Pezizomycotina</taxon>
        <taxon>Sordariomycetes</taxon>
        <taxon>Hypocreomycetidae</taxon>
        <taxon>Hypocreales</taxon>
        <taxon>Hypocreaceae</taxon>
        <taxon>Trichoderma</taxon>
    </lineage>
</organism>
<dbReference type="CDD" id="cd15482">
    <property type="entry name" value="Sialidase_non-viral"/>
    <property type="match status" value="2"/>
</dbReference>
<sequence length="365" mass="39240">MFLYKLFSALLIPVTVLSNPITTSIEQRSPGNVVQAGSPVVIDANGIYIRASPLKTGGLIAGYTAHENGQSILRLAQSDNSGSSWNFIGEVWRVDTSTHDVDNAMPLQLPSGRIVYAFRNHDRTGNTFTYYRLTLCYSDDGGKNFVYASTIEQQAATPNNPNGLWEPFLRVAADGSLQCYYSAENSAVDQDGYMKRSIDGGITWSGWTKISGGDRTSRDGMIGVANIDNSGNLIAVFENTESGPFTVDYVLSHDDGNSWGQRGRLYTARNGAGAGAPQVMNVGGTLVTSFMTDEDVAGIPGSGYDGAQMKVVTSVDGGQTWGLATITGDARSHWPGLYTLNQTHFLALYSKDGLGAVSQHYQLVN</sequence>
<dbReference type="KEGG" id="tatv:25776544"/>
<dbReference type="eggNOG" id="ENOG502RYU6">
    <property type="taxonomic scope" value="Eukaryota"/>
</dbReference>
<feature type="chain" id="PRO_5003525022" evidence="1">
    <location>
        <begin position="19"/>
        <end position="365"/>
    </location>
</feature>
<dbReference type="STRING" id="452589.G9P982"/>
<keyword evidence="1" id="KW-0732">Signal</keyword>
<dbReference type="PANTHER" id="PTHR38792:SF3">
    <property type="entry name" value="BNR_ASP-BOX REPEAT DOMAIN PROTEIN (AFU_ORTHOLOGUE AFUA_7G06430)-RELATED"/>
    <property type="match status" value="1"/>
</dbReference>
<keyword evidence="2" id="KW-0378">Hydrolase</keyword>
<protein>
    <submittedName>
        <fullName evidence="2">Glycoside hydrolase family 93 protein</fullName>
    </submittedName>
</protein>
<dbReference type="GO" id="GO:0016787">
    <property type="term" value="F:hydrolase activity"/>
    <property type="evidence" value="ECO:0007669"/>
    <property type="project" value="UniProtKB-KW"/>
</dbReference>
<gene>
    <name evidence="2" type="ORF">TRIATDRAFT_161123</name>
</gene>
<dbReference type="OMA" id="HENGQSI"/>
<feature type="signal peptide" evidence="1">
    <location>
        <begin position="1"/>
        <end position="18"/>
    </location>
</feature>
<comment type="caution">
    <text evidence="2">The sequence shown here is derived from an EMBL/GenBank/DDBJ whole genome shotgun (WGS) entry which is preliminary data.</text>
</comment>
<reference evidence="2 3" key="1">
    <citation type="journal article" date="2011" name="Genome Biol.">
        <title>Comparative genome sequence analysis underscores mycoparasitism as the ancestral life style of Trichoderma.</title>
        <authorList>
            <person name="Kubicek C.P."/>
            <person name="Herrera-Estrella A."/>
            <person name="Seidl-Seiboth V."/>
            <person name="Martinez D.A."/>
            <person name="Druzhinina I.S."/>
            <person name="Thon M."/>
            <person name="Zeilinger S."/>
            <person name="Casas-Flores S."/>
            <person name="Horwitz B.A."/>
            <person name="Mukherjee P.K."/>
            <person name="Mukherjee M."/>
            <person name="Kredics L."/>
            <person name="Alcaraz L.D."/>
            <person name="Aerts A."/>
            <person name="Antal Z."/>
            <person name="Atanasova L."/>
            <person name="Cervantes-Badillo M.G."/>
            <person name="Challacombe J."/>
            <person name="Chertkov O."/>
            <person name="McCluskey K."/>
            <person name="Coulpier F."/>
            <person name="Deshpande N."/>
            <person name="von Doehren H."/>
            <person name="Ebbole D.J."/>
            <person name="Esquivel-Naranjo E.U."/>
            <person name="Fekete E."/>
            <person name="Flipphi M."/>
            <person name="Glaser F."/>
            <person name="Gomez-Rodriguez E.Y."/>
            <person name="Gruber S."/>
            <person name="Han C."/>
            <person name="Henrissat B."/>
            <person name="Hermosa R."/>
            <person name="Hernandez-Onate M."/>
            <person name="Karaffa L."/>
            <person name="Kosti I."/>
            <person name="Le Crom S."/>
            <person name="Lindquist E."/>
            <person name="Lucas S."/>
            <person name="Luebeck M."/>
            <person name="Luebeck P.S."/>
            <person name="Margeot A."/>
            <person name="Metz B."/>
            <person name="Misra M."/>
            <person name="Nevalainen H."/>
            <person name="Omann M."/>
            <person name="Packer N."/>
            <person name="Perrone G."/>
            <person name="Uresti-Rivera E.E."/>
            <person name="Salamov A."/>
            <person name="Schmoll M."/>
            <person name="Seiboth B."/>
            <person name="Shapiro H."/>
            <person name="Sukno S."/>
            <person name="Tamayo-Ramos J.A."/>
            <person name="Tisch D."/>
            <person name="Wiest A."/>
            <person name="Wilkinson H.H."/>
            <person name="Zhang M."/>
            <person name="Coutinho P.M."/>
            <person name="Kenerley C.M."/>
            <person name="Monte E."/>
            <person name="Baker S.E."/>
            <person name="Grigoriev I.V."/>
        </authorList>
    </citation>
    <scope>NUCLEOTIDE SEQUENCE [LARGE SCALE GENOMIC DNA]</scope>
    <source>
        <strain evidence="3">ATCC 20476 / IMI 206040</strain>
    </source>
</reference>
<dbReference type="GeneID" id="25776544"/>
<accession>G9P982</accession>
<name>G9P982_HYPAI</name>
<evidence type="ECO:0000256" key="1">
    <source>
        <dbReference type="SAM" id="SignalP"/>
    </source>
</evidence>
<dbReference type="Gene3D" id="2.120.10.10">
    <property type="match status" value="1"/>
</dbReference>
<evidence type="ECO:0000313" key="3">
    <source>
        <dbReference type="Proteomes" id="UP000005426"/>
    </source>
</evidence>
<dbReference type="PANTHER" id="PTHR38792">
    <property type="entry name" value="BNR/ASP-BOX REPEAT DOMAIN PROTEIN (AFU_ORTHOLOGUE AFUA_7G06430)-RELATED"/>
    <property type="match status" value="1"/>
</dbReference>
<dbReference type="EMBL" id="ABDG02000027">
    <property type="protein sequence ID" value="EHK42331.1"/>
    <property type="molecule type" value="Genomic_DNA"/>
</dbReference>